<comment type="caution">
    <text evidence="3">The sequence shown here is derived from an EMBL/GenBank/DDBJ whole genome shotgun (WGS) entry which is preliminary data.</text>
</comment>
<dbReference type="PROSITE" id="PS51257">
    <property type="entry name" value="PROKAR_LIPOPROTEIN"/>
    <property type="match status" value="1"/>
</dbReference>
<sequence length="319" mass="32641">MERRAFLGTAGIALSTLAAGCASRAPSADDSTTRGPTSDETTRTETTDGDANEASPETERTRVAAGETVSFAVGDGSLADAGSRREHLLVVPNRGDGELVASLAVERDGEASFDRAFALAPGAAVRVSLTDLARFDATCELPERNASESVALGPDAFTCNVQRTSFALRNGDLTAQTASTLMACPGVVTEHVPAGDATTATVGGPTATTEPEPDEPAPHALVAENPTDETWTVRLLVERDGQYPFDGVYALEPGASASVSIPEPADYALSATVVESGDAATETVAASSFDCNQRTTAATVGEDGTVDAATVSTLLACPE</sequence>
<feature type="region of interest" description="Disordered" evidence="1">
    <location>
        <begin position="196"/>
        <end position="216"/>
    </location>
</feature>
<evidence type="ECO:0000313" key="3">
    <source>
        <dbReference type="EMBL" id="MFC3479003.1"/>
    </source>
</evidence>
<dbReference type="EMBL" id="JBHRWN010000002">
    <property type="protein sequence ID" value="MFC3479003.1"/>
    <property type="molecule type" value="Genomic_DNA"/>
</dbReference>
<proteinExistence type="predicted"/>
<evidence type="ECO:0000259" key="2">
    <source>
        <dbReference type="Pfam" id="PF25942"/>
    </source>
</evidence>
<dbReference type="Pfam" id="PF25942">
    <property type="entry name" value="Ig_halo"/>
    <property type="match status" value="1"/>
</dbReference>
<organism evidence="3 4">
    <name type="scientific">Halobacterium litoreum</name>
    <dbReference type="NCBI Taxonomy" id="2039234"/>
    <lineage>
        <taxon>Archaea</taxon>
        <taxon>Methanobacteriati</taxon>
        <taxon>Methanobacteriota</taxon>
        <taxon>Stenosarchaea group</taxon>
        <taxon>Halobacteria</taxon>
        <taxon>Halobacteriales</taxon>
        <taxon>Halobacteriaceae</taxon>
        <taxon>Halobacterium</taxon>
    </lineage>
</organism>
<dbReference type="AlphaFoldDB" id="A0ABD5NID6"/>
<keyword evidence="4" id="KW-1185">Reference proteome</keyword>
<feature type="region of interest" description="Disordered" evidence="1">
    <location>
        <begin position="20"/>
        <end position="62"/>
    </location>
</feature>
<dbReference type="Proteomes" id="UP001595660">
    <property type="component" value="Unassembled WGS sequence"/>
</dbReference>
<dbReference type="RefSeq" id="WP_232569364.1">
    <property type="nucleotide sequence ID" value="NZ_CP089466.1"/>
</dbReference>
<accession>A0ABD5NID6</accession>
<dbReference type="InterPro" id="IPR058929">
    <property type="entry name" value="Ig_halo"/>
</dbReference>
<dbReference type="GeneID" id="69117983"/>
<feature type="domain" description="Ig-like" evidence="2">
    <location>
        <begin position="232"/>
        <end position="308"/>
    </location>
</feature>
<feature type="compositionally biased region" description="Low complexity" evidence="1">
    <location>
        <begin position="196"/>
        <end position="210"/>
    </location>
</feature>
<protein>
    <recommendedName>
        <fullName evidence="2">Ig-like domain-containing protein</fullName>
    </recommendedName>
</protein>
<reference evidence="3 4" key="1">
    <citation type="journal article" date="2019" name="Int. J. Syst. Evol. Microbiol.">
        <title>The Global Catalogue of Microorganisms (GCM) 10K type strain sequencing project: providing services to taxonomists for standard genome sequencing and annotation.</title>
        <authorList>
            <consortium name="The Broad Institute Genomics Platform"/>
            <consortium name="The Broad Institute Genome Sequencing Center for Infectious Disease"/>
            <person name="Wu L."/>
            <person name="Ma J."/>
        </authorList>
    </citation>
    <scope>NUCLEOTIDE SEQUENCE [LARGE SCALE GENOMIC DNA]</scope>
    <source>
        <strain evidence="3 4">CGMCC 1.12562</strain>
    </source>
</reference>
<evidence type="ECO:0000313" key="4">
    <source>
        <dbReference type="Proteomes" id="UP001595660"/>
    </source>
</evidence>
<gene>
    <name evidence="3" type="ORF">ACFOKC_14825</name>
</gene>
<evidence type="ECO:0000256" key="1">
    <source>
        <dbReference type="SAM" id="MobiDB-lite"/>
    </source>
</evidence>
<name>A0ABD5NID6_9EURY</name>